<sequence>MWTKARPVTENDLPEIKNFYQEIINILAHKDLDKLWKMSKPAWEEWAIADNRVC</sequence>
<proteinExistence type="predicted"/>
<accession>A0ABN7C054</accession>
<dbReference type="Proteomes" id="UP001529514">
    <property type="component" value="Chromosome"/>
</dbReference>
<dbReference type="RefSeq" id="WP_374052736.1">
    <property type="nucleotide sequence ID" value="NZ_AP028978.1"/>
</dbReference>
<name>A0ABN7C054_9GAMM</name>
<dbReference type="EMBL" id="AP028978">
    <property type="protein sequence ID" value="BET95851.1"/>
    <property type="molecule type" value="Genomic_DNA"/>
</dbReference>
<protein>
    <recommendedName>
        <fullName evidence="3">GNAT family N-acetyltransferase</fullName>
    </recommendedName>
</protein>
<evidence type="ECO:0008006" key="3">
    <source>
        <dbReference type="Google" id="ProtNLM"/>
    </source>
</evidence>
<keyword evidence="2" id="KW-1185">Reference proteome</keyword>
<evidence type="ECO:0000313" key="2">
    <source>
        <dbReference type="Proteomes" id="UP001529514"/>
    </source>
</evidence>
<organism evidence="1 2">
    <name type="scientific">Xenorhabdus taiwanensis</name>
    <dbReference type="NCBI Taxonomy" id="3085177"/>
    <lineage>
        <taxon>Bacteria</taxon>
        <taxon>Pseudomonadati</taxon>
        <taxon>Pseudomonadota</taxon>
        <taxon>Gammaproteobacteria</taxon>
        <taxon>Enterobacterales</taxon>
        <taxon>Morganellaceae</taxon>
        <taxon>Xenorhabdus</taxon>
    </lineage>
</organism>
<gene>
    <name evidence="1" type="ORF">TCT1_07720</name>
</gene>
<reference evidence="1 2" key="1">
    <citation type="submission" date="2023-10" db="EMBL/GenBank/DDBJ databases">
        <title>Xenorhabdus taiwanensis sp. nov., a symbiotic bacterium associated with the entomopathogenic nematode Steinernema taiwanensis.</title>
        <authorList>
            <person name="Tseng C.T."/>
            <person name="Shu H.Y."/>
            <person name="Chen M.H."/>
            <person name="Fang Y.J."/>
            <person name="Wu T.L."/>
            <person name="Lin Y.C."/>
            <person name="Huang C.J."/>
        </authorList>
    </citation>
    <scope>NUCLEOTIDE SEQUENCE [LARGE SCALE GENOMIC DNA]</scope>
    <source>
        <strain evidence="1 2">TCT-1</strain>
    </source>
</reference>
<evidence type="ECO:0000313" key="1">
    <source>
        <dbReference type="EMBL" id="BET95851.1"/>
    </source>
</evidence>